<dbReference type="RefSeq" id="WP_379803161.1">
    <property type="nucleotide sequence ID" value="NZ_JBHUOL010000003.1"/>
</dbReference>
<dbReference type="CDD" id="cd09895">
    <property type="entry name" value="NGN_SP_UpxY"/>
    <property type="match status" value="1"/>
</dbReference>
<evidence type="ECO:0000313" key="6">
    <source>
        <dbReference type="Proteomes" id="UP001597549"/>
    </source>
</evidence>
<dbReference type="Pfam" id="PF02357">
    <property type="entry name" value="NusG"/>
    <property type="match status" value="1"/>
</dbReference>
<dbReference type="Proteomes" id="UP001597549">
    <property type="component" value="Unassembled WGS sequence"/>
</dbReference>
<dbReference type="InterPro" id="IPR006645">
    <property type="entry name" value="NGN-like_dom"/>
</dbReference>
<dbReference type="SUPFAM" id="SSF82679">
    <property type="entry name" value="N-utilization substance G protein NusG, N-terminal domain"/>
    <property type="match status" value="1"/>
</dbReference>
<feature type="domain" description="NusG-like N-terminal" evidence="4">
    <location>
        <begin position="2"/>
        <end position="94"/>
    </location>
</feature>
<dbReference type="PANTHER" id="PTHR30265">
    <property type="entry name" value="RHO-INTERACTING TRANSCRIPTION TERMINATION FACTOR NUSG"/>
    <property type="match status" value="1"/>
</dbReference>
<dbReference type="InterPro" id="IPR036735">
    <property type="entry name" value="NGN_dom_sf"/>
</dbReference>
<reference evidence="6" key="1">
    <citation type="journal article" date="2019" name="Int. J. Syst. Evol. Microbiol.">
        <title>The Global Catalogue of Microorganisms (GCM) 10K type strain sequencing project: providing services to taxonomists for standard genome sequencing and annotation.</title>
        <authorList>
            <consortium name="The Broad Institute Genomics Platform"/>
            <consortium name="The Broad Institute Genome Sequencing Center for Infectious Disease"/>
            <person name="Wu L."/>
            <person name="Ma J."/>
        </authorList>
    </citation>
    <scope>NUCLEOTIDE SEQUENCE [LARGE SCALE GENOMIC DNA]</scope>
    <source>
        <strain evidence="6">KCTC 52644</strain>
    </source>
</reference>
<evidence type="ECO:0000256" key="1">
    <source>
        <dbReference type="ARBA" id="ARBA00022814"/>
    </source>
</evidence>
<dbReference type="PANTHER" id="PTHR30265:SF4">
    <property type="entry name" value="KOW MOTIF FAMILY PROTEIN, EXPRESSED"/>
    <property type="match status" value="1"/>
</dbReference>
<gene>
    <name evidence="5" type="ORF">ACFSX9_00745</name>
</gene>
<comment type="caution">
    <text evidence="5">The sequence shown here is derived from an EMBL/GenBank/DDBJ whole genome shotgun (WGS) entry which is preliminary data.</text>
</comment>
<organism evidence="5 6">
    <name type="scientific">Flavobacterium ardleyense</name>
    <dbReference type="NCBI Taxonomy" id="2038737"/>
    <lineage>
        <taxon>Bacteria</taxon>
        <taxon>Pseudomonadati</taxon>
        <taxon>Bacteroidota</taxon>
        <taxon>Flavobacteriia</taxon>
        <taxon>Flavobacteriales</taxon>
        <taxon>Flavobacteriaceae</taxon>
        <taxon>Flavobacterium</taxon>
    </lineage>
</organism>
<evidence type="ECO:0000259" key="4">
    <source>
        <dbReference type="Pfam" id="PF02357"/>
    </source>
</evidence>
<protein>
    <submittedName>
        <fullName evidence="5">UpxY family transcription antiterminator</fullName>
    </submittedName>
</protein>
<dbReference type="NCBIfam" id="NF033644">
    <property type="entry name" value="antiterm_UpxY"/>
    <property type="match status" value="1"/>
</dbReference>
<evidence type="ECO:0000256" key="3">
    <source>
        <dbReference type="ARBA" id="ARBA00023163"/>
    </source>
</evidence>
<proteinExistence type="predicted"/>
<sequence>MKKWYVLYTKARNEKIVSDRLSKLGIENYCPLITELKQWSDRKKKVERPLFSSYVFVFIEDSKRDLVFTVSGVVRYLFWLGKPAVVNSNEMKELKEHLSSNYNSIVLESIELGSKLKIDKGFFKGFDATVEEVRNNTVKLYLEALGVIVIIDK</sequence>
<dbReference type="InterPro" id="IPR043425">
    <property type="entry name" value="NusG-like"/>
</dbReference>
<name>A0ABW5Z532_9FLAO</name>
<keyword evidence="2" id="KW-0805">Transcription regulation</keyword>
<dbReference type="Gene3D" id="3.30.70.940">
    <property type="entry name" value="NusG, N-terminal domain"/>
    <property type="match status" value="1"/>
</dbReference>
<keyword evidence="6" id="KW-1185">Reference proteome</keyword>
<accession>A0ABW5Z532</accession>
<evidence type="ECO:0000313" key="5">
    <source>
        <dbReference type="EMBL" id="MFD2907251.1"/>
    </source>
</evidence>
<keyword evidence="1" id="KW-0889">Transcription antitermination</keyword>
<keyword evidence="3" id="KW-0804">Transcription</keyword>
<dbReference type="EMBL" id="JBHUOL010000003">
    <property type="protein sequence ID" value="MFD2907251.1"/>
    <property type="molecule type" value="Genomic_DNA"/>
</dbReference>
<evidence type="ECO:0000256" key="2">
    <source>
        <dbReference type="ARBA" id="ARBA00023015"/>
    </source>
</evidence>